<evidence type="ECO:0000256" key="1">
    <source>
        <dbReference type="ARBA" id="ARBA00023015"/>
    </source>
</evidence>
<protein>
    <submittedName>
        <fullName evidence="5">AraC family transcriptional regulator</fullName>
    </submittedName>
</protein>
<keyword evidence="3" id="KW-0804">Transcription</keyword>
<dbReference type="EMBL" id="JABRWJ010000005">
    <property type="protein sequence ID" value="NRF68932.1"/>
    <property type="molecule type" value="Genomic_DNA"/>
</dbReference>
<dbReference type="PROSITE" id="PS00041">
    <property type="entry name" value="HTH_ARAC_FAMILY_1"/>
    <property type="match status" value="1"/>
</dbReference>
<dbReference type="InterPro" id="IPR050204">
    <property type="entry name" value="AraC_XylS_family_regulators"/>
</dbReference>
<dbReference type="InterPro" id="IPR018062">
    <property type="entry name" value="HTH_AraC-typ_CS"/>
</dbReference>
<evidence type="ECO:0000313" key="5">
    <source>
        <dbReference type="EMBL" id="NRF68932.1"/>
    </source>
</evidence>
<gene>
    <name evidence="5" type="ORF">HLB44_18215</name>
</gene>
<evidence type="ECO:0000256" key="3">
    <source>
        <dbReference type="ARBA" id="ARBA00023163"/>
    </source>
</evidence>
<keyword evidence="1" id="KW-0805">Transcription regulation</keyword>
<dbReference type="Proteomes" id="UP000737171">
    <property type="component" value="Unassembled WGS sequence"/>
</dbReference>
<keyword evidence="2" id="KW-0238">DNA-binding</keyword>
<dbReference type="Pfam" id="PF12833">
    <property type="entry name" value="HTH_18"/>
    <property type="match status" value="1"/>
</dbReference>
<evidence type="ECO:0000259" key="4">
    <source>
        <dbReference type="PROSITE" id="PS01124"/>
    </source>
</evidence>
<dbReference type="PROSITE" id="PS01124">
    <property type="entry name" value="HTH_ARAC_FAMILY_2"/>
    <property type="match status" value="1"/>
</dbReference>
<accession>A0ABX2EK38</accession>
<dbReference type="Gene3D" id="1.10.10.60">
    <property type="entry name" value="Homeodomain-like"/>
    <property type="match status" value="1"/>
</dbReference>
<dbReference type="InterPro" id="IPR018060">
    <property type="entry name" value="HTH_AraC"/>
</dbReference>
<reference evidence="5 6" key="1">
    <citation type="submission" date="2020-05" db="EMBL/GenBank/DDBJ databases">
        <title>Aquincola sp. isolate from soil.</title>
        <authorList>
            <person name="Han J."/>
            <person name="Kim D.-U."/>
        </authorList>
    </citation>
    <scope>NUCLEOTIDE SEQUENCE [LARGE SCALE GENOMIC DNA]</scope>
    <source>
        <strain evidence="5 6">S2</strain>
    </source>
</reference>
<keyword evidence="6" id="KW-1185">Reference proteome</keyword>
<dbReference type="Pfam" id="PF14525">
    <property type="entry name" value="AraC_binding_2"/>
    <property type="match status" value="1"/>
</dbReference>
<proteinExistence type="predicted"/>
<dbReference type="SUPFAM" id="SSF46689">
    <property type="entry name" value="Homeodomain-like"/>
    <property type="match status" value="2"/>
</dbReference>
<evidence type="ECO:0000256" key="2">
    <source>
        <dbReference type="ARBA" id="ARBA00023125"/>
    </source>
</evidence>
<dbReference type="InterPro" id="IPR035418">
    <property type="entry name" value="AraC-bd_2"/>
</dbReference>
<dbReference type="InterPro" id="IPR009057">
    <property type="entry name" value="Homeodomain-like_sf"/>
</dbReference>
<evidence type="ECO:0000313" key="6">
    <source>
        <dbReference type="Proteomes" id="UP000737171"/>
    </source>
</evidence>
<comment type="caution">
    <text evidence="5">The sequence shown here is derived from an EMBL/GenBank/DDBJ whole genome shotgun (WGS) entry which is preliminary data.</text>
</comment>
<dbReference type="RefSeq" id="WP_173125104.1">
    <property type="nucleotide sequence ID" value="NZ_JABRWJ010000005.1"/>
</dbReference>
<name>A0ABX2EK38_9BURK</name>
<dbReference type="SMART" id="SM00342">
    <property type="entry name" value="HTH_ARAC"/>
    <property type="match status" value="1"/>
</dbReference>
<feature type="domain" description="HTH araC/xylS-type" evidence="4">
    <location>
        <begin position="237"/>
        <end position="337"/>
    </location>
</feature>
<organism evidence="5 6">
    <name type="scientific">Pseudaquabacterium terrae</name>
    <dbReference type="NCBI Taxonomy" id="2732868"/>
    <lineage>
        <taxon>Bacteria</taxon>
        <taxon>Pseudomonadati</taxon>
        <taxon>Pseudomonadota</taxon>
        <taxon>Betaproteobacteria</taxon>
        <taxon>Burkholderiales</taxon>
        <taxon>Sphaerotilaceae</taxon>
        <taxon>Pseudaquabacterium</taxon>
    </lineage>
</organism>
<dbReference type="PANTHER" id="PTHR46796">
    <property type="entry name" value="HTH-TYPE TRANSCRIPTIONAL ACTIVATOR RHAS-RELATED"/>
    <property type="match status" value="1"/>
</dbReference>
<dbReference type="PANTHER" id="PTHR46796:SF12">
    <property type="entry name" value="HTH-TYPE DNA-BINDING TRANSCRIPTIONAL ACTIVATOR EUTR"/>
    <property type="match status" value="1"/>
</dbReference>
<sequence length="344" mass="37669">MAAAATSQAPHEAALSSTEVDAVLGDRRFVSLFETRETEHAQAYLSRVYGPHALRLDGGTALNMRLRGFEFAHLHLGEVRYGSPAVASMSQAHGHWVFSYLRSGLVQTDVQQRPYVPGEAAVMAPDSVQRLTMSADMEMRNLRVTQADMIAACRSLLGSDLSHALRFEERVAANSPQTAALLRVMSHLAATPAYAQAAAGRLERSLRDAALYEILLAWPNNYAHTLEQPAALPASTRRARDFIHAHAAELPSIADIAEAAGVGVRALALGFEKHLGISPLRYLQQYRLDRVHEALMAPGGEVTVTEIAVQWGFLQLGSFAARYRERFGETPSQTLRRSPLIPPR</sequence>